<evidence type="ECO:0000256" key="1">
    <source>
        <dbReference type="SAM" id="Phobius"/>
    </source>
</evidence>
<evidence type="ECO:0000313" key="4">
    <source>
        <dbReference type="Proteomes" id="UP000309174"/>
    </source>
</evidence>
<dbReference type="Gene3D" id="3.40.50.410">
    <property type="entry name" value="von Willebrand factor, type A domain"/>
    <property type="match status" value="1"/>
</dbReference>
<feature type="transmembrane region" description="Helical" evidence="1">
    <location>
        <begin position="47"/>
        <end position="69"/>
    </location>
</feature>
<evidence type="ECO:0000313" key="3">
    <source>
        <dbReference type="EMBL" id="TMQ92000.1"/>
    </source>
</evidence>
<keyword evidence="1" id="KW-0812">Transmembrane</keyword>
<gene>
    <name evidence="3" type="ORF">ETD83_28320</name>
</gene>
<feature type="domain" description="VWFA" evidence="2">
    <location>
        <begin position="387"/>
        <end position="591"/>
    </location>
</feature>
<dbReference type="EMBL" id="VCKW01000177">
    <property type="protein sequence ID" value="TMQ92000.1"/>
    <property type="molecule type" value="Genomic_DNA"/>
</dbReference>
<keyword evidence="1" id="KW-0472">Membrane</keyword>
<dbReference type="InterPro" id="IPR002035">
    <property type="entry name" value="VWF_A"/>
</dbReference>
<keyword evidence="1" id="KW-1133">Transmembrane helix</keyword>
<dbReference type="SUPFAM" id="SSF53850">
    <property type="entry name" value="Periplasmic binding protein-like II"/>
    <property type="match status" value="1"/>
</dbReference>
<evidence type="ECO:0000259" key="2">
    <source>
        <dbReference type="PROSITE" id="PS50234"/>
    </source>
</evidence>
<dbReference type="SUPFAM" id="SSF53300">
    <property type="entry name" value="vWA-like"/>
    <property type="match status" value="1"/>
</dbReference>
<proteinExistence type="predicted"/>
<dbReference type="OrthoDB" id="5621159at2"/>
<name>A0A5C4J594_9ACTN</name>
<sequence length="602" mass="62690">MVAFSRQKWVERPFGSRRLRLRASQHQGRLMIDPTTARSRAARRDRISVAAAIALGAGLILGGGGWALIANGEECGSGGASLVVKADPAIAPAASAIVARQGLGRCAGVRIVPEESAGTAAALAAGRGVPDVWIPDSELWLDLARSGPSGRTVLGRSVSVAVSPLVFAFPPEGSPGREDQTWPGLLPGGTGDDRPEAGNDLLIRMPDPARTATGMASLLALEGAIGKGLGSGALKRFADTLRTVEILEPGQDPGAALNRPAQGASAQVAVVSEQQALRWGATGRAGVPATAYPSSGTPALDFPFTVTTADLGRQRRADEFLREFRAPAGVAELNRRGLRSATGGAGGAGGAARTGLSAPLPRIQAVASPGAASRIQETWRSFKQEINVLALVDPSGPAGAAMTGAAWRADIGPGGNRLDAMLVSLNRGLNLVGDDSEFGLWTTSGRPGARRPHRPVVGIGELGGRTRTGTTHRLFLEKQLNAIRPRPGGGDAVYDSVVAAYQEMKRRYDADQLNVVLVLSAMGADGRPSARFGKALARLRQQIDTARPIVFVVVGFGAGIDPGLKQMSGAVQGHSFQIRNPEGIEELFRNSDLMRVCNPPHC</sequence>
<dbReference type="InterPro" id="IPR036465">
    <property type="entry name" value="vWFA_dom_sf"/>
</dbReference>
<dbReference type="Proteomes" id="UP000309174">
    <property type="component" value="Unassembled WGS sequence"/>
</dbReference>
<comment type="caution">
    <text evidence="3">The sequence shown here is derived from an EMBL/GenBank/DDBJ whole genome shotgun (WGS) entry which is preliminary data.</text>
</comment>
<keyword evidence="4" id="KW-1185">Reference proteome</keyword>
<dbReference type="PROSITE" id="PS50234">
    <property type="entry name" value="VWFA"/>
    <property type="match status" value="1"/>
</dbReference>
<dbReference type="Pfam" id="PF13531">
    <property type="entry name" value="SBP_bac_11"/>
    <property type="match status" value="1"/>
</dbReference>
<organism evidence="3 4">
    <name type="scientific">Actinomadura soli</name>
    <dbReference type="NCBI Taxonomy" id="2508997"/>
    <lineage>
        <taxon>Bacteria</taxon>
        <taxon>Bacillati</taxon>
        <taxon>Actinomycetota</taxon>
        <taxon>Actinomycetes</taxon>
        <taxon>Streptosporangiales</taxon>
        <taxon>Thermomonosporaceae</taxon>
        <taxon>Actinomadura</taxon>
    </lineage>
</organism>
<protein>
    <submittedName>
        <fullName evidence="3">VWA domain-containing protein</fullName>
    </submittedName>
</protein>
<reference evidence="3 4" key="1">
    <citation type="submission" date="2019-05" db="EMBL/GenBank/DDBJ databases">
        <title>Draft genome sequence of Actinomadura sp. 14C53.</title>
        <authorList>
            <person name="Saricaoglu S."/>
            <person name="Isik K."/>
        </authorList>
    </citation>
    <scope>NUCLEOTIDE SEQUENCE [LARGE SCALE GENOMIC DNA]</scope>
    <source>
        <strain evidence="3 4">14C53</strain>
    </source>
</reference>
<accession>A0A5C4J594</accession>
<dbReference type="AlphaFoldDB" id="A0A5C4J594"/>